<dbReference type="SUPFAM" id="SSF52058">
    <property type="entry name" value="L domain-like"/>
    <property type="match status" value="1"/>
</dbReference>
<feature type="compositionally biased region" description="Low complexity" evidence="2">
    <location>
        <begin position="148"/>
        <end position="168"/>
    </location>
</feature>
<feature type="region of interest" description="Disordered" evidence="2">
    <location>
        <begin position="369"/>
        <end position="413"/>
    </location>
</feature>
<feature type="transmembrane region" description="Helical" evidence="3">
    <location>
        <begin position="341"/>
        <end position="359"/>
    </location>
</feature>
<feature type="compositionally biased region" description="Polar residues" evidence="2">
    <location>
        <begin position="369"/>
        <end position="384"/>
    </location>
</feature>
<dbReference type="Gene3D" id="3.80.10.10">
    <property type="entry name" value="Ribonuclease Inhibitor"/>
    <property type="match status" value="1"/>
</dbReference>
<dbReference type="Proteomes" id="UP001295423">
    <property type="component" value="Unassembled WGS sequence"/>
</dbReference>
<comment type="caution">
    <text evidence="4">The sequence shown here is derived from an EMBL/GenBank/DDBJ whole genome shotgun (WGS) entry which is preliminary data.</text>
</comment>
<evidence type="ECO:0000256" key="2">
    <source>
        <dbReference type="SAM" id="MobiDB-lite"/>
    </source>
</evidence>
<evidence type="ECO:0000256" key="3">
    <source>
        <dbReference type="SAM" id="Phobius"/>
    </source>
</evidence>
<reference evidence="4" key="1">
    <citation type="submission" date="2023-08" db="EMBL/GenBank/DDBJ databases">
        <authorList>
            <person name="Audoor S."/>
            <person name="Bilcke G."/>
        </authorList>
    </citation>
    <scope>NUCLEOTIDE SEQUENCE</scope>
</reference>
<accession>A0AAD2JJ07</accession>
<dbReference type="EMBL" id="CAKOGP040001869">
    <property type="protein sequence ID" value="CAJ1954323.1"/>
    <property type="molecule type" value="Genomic_DNA"/>
</dbReference>
<dbReference type="InterPro" id="IPR032675">
    <property type="entry name" value="LRR_dom_sf"/>
</dbReference>
<keyword evidence="3" id="KW-0812">Transmembrane</keyword>
<organism evidence="4 5">
    <name type="scientific">Cylindrotheca closterium</name>
    <dbReference type="NCBI Taxonomy" id="2856"/>
    <lineage>
        <taxon>Eukaryota</taxon>
        <taxon>Sar</taxon>
        <taxon>Stramenopiles</taxon>
        <taxon>Ochrophyta</taxon>
        <taxon>Bacillariophyta</taxon>
        <taxon>Bacillariophyceae</taxon>
        <taxon>Bacillariophycidae</taxon>
        <taxon>Bacillariales</taxon>
        <taxon>Bacillariaceae</taxon>
        <taxon>Cylindrotheca</taxon>
    </lineage>
</organism>
<feature type="compositionally biased region" description="Polar residues" evidence="2">
    <location>
        <begin position="205"/>
        <end position="217"/>
    </location>
</feature>
<feature type="region of interest" description="Disordered" evidence="2">
    <location>
        <begin position="198"/>
        <end position="234"/>
    </location>
</feature>
<dbReference type="InterPro" id="IPR051848">
    <property type="entry name" value="PGIP"/>
</dbReference>
<sequence length="710" mass="79002">MSTYCEFEDICGKRGRPPLNSKDEEVMVQSFFQPFGQSSRDDQSGRFSQRGDLERGPSGGSARSGAHYPDNQELLDYDYPSVPVQKVTIMTEDAADIDPRPMSRKASSRFHPSPPRSRSAPQSDKQPFDVPTNIQITTNPRNHATMYQNNSNNNQVPPQSAQRGPQRYRGGGGGGRQEEESTIFGEDMKSANTMLDEADLRTPPRTRNANMRQQHPQRSPHHREPHIDYSNEDDSAMLGGLQFVSETGTVKPLFPITESSQQSQQSMYSYSVESASHRSSPTPMEDLPLDEYNVTLAMDDYSKSSSPSRGFGGNVRHRLPSQKRASNFAVLERRRSRCLRGFGIVTILLAIGIGVFAYMEIVDGQQNVTRTGSGSGSDPSQAGKSQGGPKPNNPGPSVPSEPSVPNRPPEEVEELKASEAYNILGPQVENPALLLDPETAQGKAFDRIFQETTAAREDSGDGAGRYLEELAELEDLEPMEDGRQLQTEFREYRITQRFALMVLYFSTGGESSWLNNMGWEVFERNECEWHGVECFNRNRIATNVTLSQNGLAGELPSELCLLKEVEYLVLDQNALSGDVPECIAKMKMLKDIDLHQNDFNSVLPNEFFLSDSLQTMDFSLNQFIGVIEVPSVDTGKKGFRSFGGFKTIKLNDNKLSGQIDDAFMFFTGLERLTLHNNNLVGGIDVMCVHPLREFTADCTKVTCTCCSKCY</sequence>
<dbReference type="PANTHER" id="PTHR48059">
    <property type="entry name" value="POLYGALACTURONASE INHIBITOR 1"/>
    <property type="match status" value="1"/>
</dbReference>
<keyword evidence="3" id="KW-0472">Membrane</keyword>
<evidence type="ECO:0000256" key="1">
    <source>
        <dbReference type="ARBA" id="ARBA00004196"/>
    </source>
</evidence>
<protein>
    <recommendedName>
        <fullName evidence="6">Leucine-rich repeat-containing N-terminal plant-type domain-containing protein</fullName>
    </recommendedName>
</protein>
<evidence type="ECO:0000313" key="4">
    <source>
        <dbReference type="EMBL" id="CAJ1954323.1"/>
    </source>
</evidence>
<keyword evidence="5" id="KW-1185">Reference proteome</keyword>
<feature type="region of interest" description="Disordered" evidence="2">
    <location>
        <begin position="30"/>
        <end position="180"/>
    </location>
</feature>
<evidence type="ECO:0008006" key="6">
    <source>
        <dbReference type="Google" id="ProtNLM"/>
    </source>
</evidence>
<keyword evidence="3" id="KW-1133">Transmembrane helix</keyword>
<dbReference type="PANTHER" id="PTHR48059:SF30">
    <property type="entry name" value="OS06G0587000 PROTEIN"/>
    <property type="match status" value="1"/>
</dbReference>
<proteinExistence type="predicted"/>
<name>A0AAD2JJ07_9STRA</name>
<feature type="compositionally biased region" description="Polar residues" evidence="2">
    <location>
        <begin position="132"/>
        <end position="147"/>
    </location>
</feature>
<feature type="compositionally biased region" description="Basic and acidic residues" evidence="2">
    <location>
        <begin position="39"/>
        <end position="55"/>
    </location>
</feature>
<dbReference type="AlphaFoldDB" id="A0AAD2JJ07"/>
<comment type="subcellular location">
    <subcellularLocation>
        <location evidence="1">Cell envelope</location>
    </subcellularLocation>
</comment>
<evidence type="ECO:0000313" key="5">
    <source>
        <dbReference type="Proteomes" id="UP001295423"/>
    </source>
</evidence>
<gene>
    <name evidence="4" type="ORF">CYCCA115_LOCUS14915</name>
</gene>